<reference evidence="1" key="1">
    <citation type="submission" date="2018-02" db="EMBL/GenBank/DDBJ databases">
        <title>Rhizophora mucronata_Transcriptome.</title>
        <authorList>
            <person name="Meera S.P."/>
            <person name="Sreeshan A."/>
            <person name="Augustine A."/>
        </authorList>
    </citation>
    <scope>NUCLEOTIDE SEQUENCE</scope>
    <source>
        <tissue evidence="1">Leaf</tissue>
    </source>
</reference>
<protein>
    <submittedName>
        <fullName evidence="1">Uncharacterized protein</fullName>
    </submittedName>
</protein>
<organism evidence="1">
    <name type="scientific">Rhizophora mucronata</name>
    <name type="common">Asiatic mangrove</name>
    <dbReference type="NCBI Taxonomy" id="61149"/>
    <lineage>
        <taxon>Eukaryota</taxon>
        <taxon>Viridiplantae</taxon>
        <taxon>Streptophyta</taxon>
        <taxon>Embryophyta</taxon>
        <taxon>Tracheophyta</taxon>
        <taxon>Spermatophyta</taxon>
        <taxon>Magnoliopsida</taxon>
        <taxon>eudicotyledons</taxon>
        <taxon>Gunneridae</taxon>
        <taxon>Pentapetalae</taxon>
        <taxon>rosids</taxon>
        <taxon>fabids</taxon>
        <taxon>Malpighiales</taxon>
        <taxon>Rhizophoraceae</taxon>
        <taxon>Rhizophora</taxon>
    </lineage>
</organism>
<dbReference type="EMBL" id="GGEC01091539">
    <property type="protein sequence ID" value="MBX72023.1"/>
    <property type="molecule type" value="Transcribed_RNA"/>
</dbReference>
<proteinExistence type="predicted"/>
<name>A0A2P2QYH7_RHIMU</name>
<dbReference type="AlphaFoldDB" id="A0A2P2QYH7"/>
<evidence type="ECO:0000313" key="1">
    <source>
        <dbReference type="EMBL" id="MBX72023.1"/>
    </source>
</evidence>
<sequence>MSFCVESVCATLHPFQKPLDPLCG</sequence>
<accession>A0A2P2QYH7</accession>